<dbReference type="Proteomes" id="UP001283361">
    <property type="component" value="Unassembled WGS sequence"/>
</dbReference>
<feature type="compositionally biased region" description="Basic and acidic residues" evidence="1">
    <location>
        <begin position="115"/>
        <end position="132"/>
    </location>
</feature>
<dbReference type="AlphaFoldDB" id="A0AAE1D0B5"/>
<evidence type="ECO:0000256" key="1">
    <source>
        <dbReference type="SAM" id="MobiDB-lite"/>
    </source>
</evidence>
<name>A0AAE1D0B5_9GAST</name>
<proteinExistence type="predicted"/>
<feature type="compositionally biased region" description="Basic and acidic residues" evidence="1">
    <location>
        <begin position="142"/>
        <end position="155"/>
    </location>
</feature>
<gene>
    <name evidence="2" type="ORF">RRG08_038615</name>
</gene>
<comment type="caution">
    <text evidence="2">The sequence shown here is derived from an EMBL/GenBank/DDBJ whole genome shotgun (WGS) entry which is preliminary data.</text>
</comment>
<feature type="region of interest" description="Disordered" evidence="1">
    <location>
        <begin position="110"/>
        <end position="226"/>
    </location>
</feature>
<dbReference type="EMBL" id="JAWDGP010005950">
    <property type="protein sequence ID" value="KAK3749229.1"/>
    <property type="molecule type" value="Genomic_DNA"/>
</dbReference>
<sequence length="226" mass="25024">MELSPCGRWAWAPAWAPAGQQLSWGREIFGLNSGPGSGADELATPADDNCPHVTSRAHEARAEPDRQGETCTAEREGKKEKKKGLNSSCQSEYPIQPWIISLTPCLGFLSSSSRPDSKQKNDENETPRDNGRQKKTTQVRNLSHEHAQRDLRAEHTSAQAPQTTGHQKFVPETREDHSLASRADAEPSPARLMKEITLTDKKARQPVPCTMPKPTRFSPLLLDLPD</sequence>
<keyword evidence="3" id="KW-1185">Reference proteome</keyword>
<protein>
    <submittedName>
        <fullName evidence="2">Uncharacterized protein</fullName>
    </submittedName>
</protein>
<evidence type="ECO:0000313" key="3">
    <source>
        <dbReference type="Proteomes" id="UP001283361"/>
    </source>
</evidence>
<reference evidence="2" key="1">
    <citation type="journal article" date="2023" name="G3 (Bethesda)">
        <title>A reference genome for the long-term kleptoplast-retaining sea slug Elysia crispata morphotype clarki.</title>
        <authorList>
            <person name="Eastman K.E."/>
            <person name="Pendleton A.L."/>
            <person name="Shaikh M.A."/>
            <person name="Suttiyut T."/>
            <person name="Ogas R."/>
            <person name="Tomko P."/>
            <person name="Gavelis G."/>
            <person name="Widhalm J.R."/>
            <person name="Wisecaver J.H."/>
        </authorList>
    </citation>
    <scope>NUCLEOTIDE SEQUENCE</scope>
    <source>
        <strain evidence="2">ECLA1</strain>
    </source>
</reference>
<feature type="compositionally biased region" description="Polar residues" evidence="1">
    <location>
        <begin position="156"/>
        <end position="166"/>
    </location>
</feature>
<feature type="region of interest" description="Disordered" evidence="1">
    <location>
        <begin position="30"/>
        <end position="89"/>
    </location>
</feature>
<organism evidence="2 3">
    <name type="scientific">Elysia crispata</name>
    <name type="common">lettuce slug</name>
    <dbReference type="NCBI Taxonomy" id="231223"/>
    <lineage>
        <taxon>Eukaryota</taxon>
        <taxon>Metazoa</taxon>
        <taxon>Spiralia</taxon>
        <taxon>Lophotrochozoa</taxon>
        <taxon>Mollusca</taxon>
        <taxon>Gastropoda</taxon>
        <taxon>Heterobranchia</taxon>
        <taxon>Euthyneura</taxon>
        <taxon>Panpulmonata</taxon>
        <taxon>Sacoglossa</taxon>
        <taxon>Placobranchoidea</taxon>
        <taxon>Plakobranchidae</taxon>
        <taxon>Elysia</taxon>
    </lineage>
</organism>
<feature type="compositionally biased region" description="Basic and acidic residues" evidence="1">
    <location>
        <begin position="192"/>
        <end position="203"/>
    </location>
</feature>
<feature type="compositionally biased region" description="Basic and acidic residues" evidence="1">
    <location>
        <begin position="169"/>
        <end position="185"/>
    </location>
</feature>
<evidence type="ECO:0000313" key="2">
    <source>
        <dbReference type="EMBL" id="KAK3749229.1"/>
    </source>
</evidence>
<feature type="compositionally biased region" description="Basic and acidic residues" evidence="1">
    <location>
        <begin position="56"/>
        <end position="79"/>
    </location>
</feature>
<accession>A0AAE1D0B5</accession>